<keyword evidence="1" id="KW-0614">Plasmid</keyword>
<name>A0A0H5Q422_9ZZZZ</name>
<geneLocation type="plasmid" evidence="1">
    <name>pRGFK1191</name>
</geneLocation>
<reference evidence="1" key="2">
    <citation type="submission" date="2015-07" db="EMBL/GenBank/DDBJ databases">
        <title>Plasmids, circular viruses and viroids from rat gut.</title>
        <authorList>
            <person name="Jorgensen T.J."/>
            <person name="Hansen M.A."/>
            <person name="Xu Z."/>
            <person name="Tabak M.A."/>
            <person name="Sorensen S.J."/>
            <person name="Hansen L.H."/>
        </authorList>
    </citation>
    <scope>NUCLEOTIDE SEQUENCE</scope>
    <source>
        <plasmid evidence="1">pRGFK1191</plasmid>
    </source>
</reference>
<dbReference type="AlphaFoldDB" id="A0A0H5Q422"/>
<accession>A0A0H5Q422</accession>
<proteinExistence type="predicted"/>
<dbReference type="EMBL" id="LN853765">
    <property type="protein sequence ID" value="CRY96643.1"/>
    <property type="molecule type" value="Genomic_DNA"/>
</dbReference>
<protein>
    <submittedName>
        <fullName evidence="1">Uncharacterized protein</fullName>
    </submittedName>
</protein>
<evidence type="ECO:0000313" key="1">
    <source>
        <dbReference type="EMBL" id="CRY96643.1"/>
    </source>
</evidence>
<reference evidence="1" key="1">
    <citation type="submission" date="2015-06" db="EMBL/GenBank/DDBJ databases">
        <authorList>
            <person name="Joergensen T."/>
        </authorList>
    </citation>
    <scope>NUCLEOTIDE SEQUENCE</scope>
    <source>
        <plasmid evidence="1">pRGFK1191</plasmid>
    </source>
</reference>
<organism evidence="1">
    <name type="scientific">uncultured prokaryote</name>
    <dbReference type="NCBI Taxonomy" id="198431"/>
    <lineage>
        <taxon>unclassified sequences</taxon>
        <taxon>environmental samples</taxon>
    </lineage>
</organism>
<sequence>MIHNNVHSRYTFQGKLVGVRQLVFDWGLIEMSTGKILVAGSNEQMLHLYDKVNSLDSIPSTETLLEWGREI</sequence>